<comment type="caution">
    <text evidence="2">The sequence shown here is derived from an EMBL/GenBank/DDBJ whole genome shotgun (WGS) entry which is preliminary data.</text>
</comment>
<sequence length="351" mass="38360">MSPGTRRPKRGQTPMLQAISPAPVSSPVSPVKSVMPWMAEPRMPLSDAAPYTVLSAQELYPRICVRDPYFALKDVTVLPGEVVARVPVQMAPDAEAMPLGLGEAGRHLAILGSCGAALVAPKDGQHFYLASAARGQWLQPSAQERATDMLWALAQAEYTGKRTCTARTLLSSSDGTPLFRLEVDYNVLSAAAFTRLFGEARQEMRREPRPAETVQRTPEEWAKLRQNPYSKPLDLRDFQTDGDILRSSLVVTPELCKGHFAMHPVMPVAVVAGGMTRMATTLGRNLERNAEARFVAKDVKLSADSLAYAGQTVVFGAHRTRVRGADHTFACWASVGERVVAQLDVTYTRVD</sequence>
<dbReference type="InterPro" id="IPR029069">
    <property type="entry name" value="HotDog_dom_sf"/>
</dbReference>
<organism evidence="2 3">
    <name type="scientific">Corallococcus carmarthensis</name>
    <dbReference type="NCBI Taxonomy" id="2316728"/>
    <lineage>
        <taxon>Bacteria</taxon>
        <taxon>Pseudomonadati</taxon>
        <taxon>Myxococcota</taxon>
        <taxon>Myxococcia</taxon>
        <taxon>Myxococcales</taxon>
        <taxon>Cystobacterineae</taxon>
        <taxon>Myxococcaceae</taxon>
        <taxon>Corallococcus</taxon>
    </lineage>
</organism>
<dbReference type="EMBL" id="RAWE01000115">
    <property type="protein sequence ID" value="RKG99385.1"/>
    <property type="molecule type" value="Genomic_DNA"/>
</dbReference>
<evidence type="ECO:0000313" key="3">
    <source>
        <dbReference type="Proteomes" id="UP000268313"/>
    </source>
</evidence>
<protein>
    <submittedName>
        <fullName evidence="2">Uncharacterized protein</fullName>
    </submittedName>
</protein>
<feature type="region of interest" description="Disordered" evidence="1">
    <location>
        <begin position="1"/>
        <end position="26"/>
    </location>
</feature>
<proteinExistence type="predicted"/>
<dbReference type="Gene3D" id="3.10.129.10">
    <property type="entry name" value="Hotdog Thioesterase"/>
    <property type="match status" value="1"/>
</dbReference>
<keyword evidence="3" id="KW-1185">Reference proteome</keyword>
<reference evidence="3" key="1">
    <citation type="submission" date="2018-09" db="EMBL/GenBank/DDBJ databases">
        <authorList>
            <person name="Livingstone P.G."/>
            <person name="Whitworth D.E."/>
        </authorList>
    </citation>
    <scope>NUCLEOTIDE SEQUENCE [LARGE SCALE GENOMIC DNA]</scope>
    <source>
        <strain evidence="3">CA043D</strain>
    </source>
</reference>
<dbReference type="SUPFAM" id="SSF54637">
    <property type="entry name" value="Thioesterase/thiol ester dehydrase-isomerase"/>
    <property type="match status" value="1"/>
</dbReference>
<evidence type="ECO:0000313" key="2">
    <source>
        <dbReference type="EMBL" id="RKG99385.1"/>
    </source>
</evidence>
<name>A0A3A8JVY4_9BACT</name>
<dbReference type="OrthoDB" id="1117133at2"/>
<evidence type="ECO:0000256" key="1">
    <source>
        <dbReference type="SAM" id="MobiDB-lite"/>
    </source>
</evidence>
<dbReference type="Proteomes" id="UP000268313">
    <property type="component" value="Unassembled WGS sequence"/>
</dbReference>
<dbReference type="AlphaFoldDB" id="A0A3A8JVY4"/>
<feature type="compositionally biased region" description="Basic residues" evidence="1">
    <location>
        <begin position="1"/>
        <end position="10"/>
    </location>
</feature>
<accession>A0A3A8JVY4</accession>
<gene>
    <name evidence="2" type="ORF">D7X32_26630</name>
</gene>